<gene>
    <name evidence="2" type="ORF">ABU900_17345</name>
</gene>
<keyword evidence="1" id="KW-1133">Transmembrane helix</keyword>
<evidence type="ECO:0008006" key="4">
    <source>
        <dbReference type="Google" id="ProtNLM"/>
    </source>
</evidence>
<evidence type="ECO:0000256" key="1">
    <source>
        <dbReference type="SAM" id="Phobius"/>
    </source>
</evidence>
<keyword evidence="1" id="KW-0472">Membrane</keyword>
<protein>
    <recommendedName>
        <fullName evidence="4">O-antigen ligase domain-containing protein</fullName>
    </recommendedName>
</protein>
<accession>A0ABV2BN11</accession>
<reference evidence="2 3" key="1">
    <citation type="submission" date="2024-06" db="EMBL/GenBank/DDBJ databases">
        <title>Alcaligenes phenolicus JC896.</title>
        <authorList>
            <person name="Venkata Ramana C."/>
            <person name="Sasikala C."/>
            <person name="Mahima D."/>
        </authorList>
    </citation>
    <scope>NUCLEOTIDE SEQUENCE [LARGE SCALE GENOMIC DNA]</scope>
    <source>
        <strain evidence="2 3">JC896</strain>
    </source>
</reference>
<keyword evidence="1" id="KW-0812">Transmembrane</keyword>
<feature type="transmembrane region" description="Helical" evidence="1">
    <location>
        <begin position="170"/>
        <end position="190"/>
    </location>
</feature>
<proteinExistence type="predicted"/>
<organism evidence="2 3">
    <name type="scientific">Alcaligenes phenolicus</name>
    <dbReference type="NCBI Taxonomy" id="232846"/>
    <lineage>
        <taxon>Bacteria</taxon>
        <taxon>Pseudomonadati</taxon>
        <taxon>Pseudomonadota</taxon>
        <taxon>Betaproteobacteria</taxon>
        <taxon>Burkholderiales</taxon>
        <taxon>Alcaligenaceae</taxon>
        <taxon>Alcaligenes</taxon>
    </lineage>
</organism>
<feature type="transmembrane region" description="Helical" evidence="1">
    <location>
        <begin position="77"/>
        <end position="99"/>
    </location>
</feature>
<dbReference type="Proteomes" id="UP001437419">
    <property type="component" value="Unassembled WGS sequence"/>
</dbReference>
<evidence type="ECO:0000313" key="2">
    <source>
        <dbReference type="EMBL" id="MES5326174.1"/>
    </source>
</evidence>
<evidence type="ECO:0000313" key="3">
    <source>
        <dbReference type="Proteomes" id="UP001437419"/>
    </source>
</evidence>
<feature type="transmembrane region" description="Helical" evidence="1">
    <location>
        <begin position="233"/>
        <end position="254"/>
    </location>
</feature>
<feature type="transmembrane region" description="Helical" evidence="1">
    <location>
        <begin position="12"/>
        <end position="32"/>
    </location>
</feature>
<dbReference type="EMBL" id="JBEUDR010000006">
    <property type="protein sequence ID" value="MES5326174.1"/>
    <property type="molecule type" value="Genomic_DNA"/>
</dbReference>
<comment type="caution">
    <text evidence="2">The sequence shown here is derived from an EMBL/GenBank/DDBJ whole genome shotgun (WGS) entry which is preliminary data.</text>
</comment>
<feature type="transmembrane region" description="Helical" evidence="1">
    <location>
        <begin position="197"/>
        <end position="227"/>
    </location>
</feature>
<feature type="transmembrane region" description="Helical" evidence="1">
    <location>
        <begin position="44"/>
        <end position="65"/>
    </location>
</feature>
<name>A0ABV2BN11_9BURK</name>
<sequence length="396" mass="44302">MTSEPVRIEVDALYRLVAQVSFFAFFAFGPVWKFLETMFGFPRINVSVLYLLCVALLLSLLACKAAFRTRDLKGKPLFIAVLILLMWVLLIQIVQFSSLLQHVDVWTLSKYFSNTGVAPVLLVMLGKWYADQSSGVAATVRASWVFSTTIYVFSYVYIGQDFHKNIVEASIYLTLSDCYAIVALLALVSVRRRAHFVALFVISFWVLFFLNSRFSFLAFVLACVAVMFVRNKVAAVCVFLLSTMLLLILGPWLVDLLGSDHRMVRLFLFENDSSLSGRMELLQQEWEFLSGNWALGRYMYDVVATGVTGNYAHNYLSFLSAYGVGPALGLIGIIVAGLMSGVFGAIRQHHVQTVLAVSFFCLFGIVAARSYLYPYIWFALAALASLPLPATHSKAF</sequence>
<feature type="transmembrane region" description="Helical" evidence="1">
    <location>
        <begin position="142"/>
        <end position="158"/>
    </location>
</feature>
<dbReference type="RefSeq" id="WP_353640280.1">
    <property type="nucleotide sequence ID" value="NZ_JBEUDR010000006.1"/>
</dbReference>
<feature type="transmembrane region" description="Helical" evidence="1">
    <location>
        <begin position="319"/>
        <end position="343"/>
    </location>
</feature>
<keyword evidence="3" id="KW-1185">Reference proteome</keyword>